<gene>
    <name evidence="5" type="ORF">HCR_02720</name>
</gene>
<protein>
    <recommendedName>
        <fullName evidence="2">CRISPR system Cms protein Csm4</fullName>
    </recommendedName>
</protein>
<evidence type="ECO:0000313" key="6">
    <source>
        <dbReference type="Proteomes" id="UP001321445"/>
    </source>
</evidence>
<accession>A0ABN6WS36</accession>
<keyword evidence="4" id="KW-0051">Antiviral defense</keyword>
<proteinExistence type="inferred from homology"/>
<evidence type="ECO:0000313" key="5">
    <source>
        <dbReference type="EMBL" id="BDY11960.1"/>
    </source>
</evidence>
<reference evidence="5 6" key="1">
    <citation type="submission" date="2023-03" db="EMBL/GenBank/DDBJ databases">
        <title>Description of Hydrogenimonas sp. ISO32.</title>
        <authorList>
            <person name="Mino S."/>
            <person name="Fukazawa S."/>
            <person name="Sawabe T."/>
        </authorList>
    </citation>
    <scope>NUCLEOTIDE SEQUENCE [LARGE SCALE GENOMIC DNA]</scope>
    <source>
        <strain evidence="5 6">ISO32</strain>
    </source>
</reference>
<dbReference type="NCBIfam" id="TIGR01903">
    <property type="entry name" value="cas5_csm4"/>
    <property type="match status" value="1"/>
</dbReference>
<evidence type="ECO:0000256" key="1">
    <source>
        <dbReference type="ARBA" id="ARBA00005772"/>
    </source>
</evidence>
<keyword evidence="6" id="KW-1185">Reference proteome</keyword>
<evidence type="ECO:0000256" key="4">
    <source>
        <dbReference type="ARBA" id="ARBA00023118"/>
    </source>
</evidence>
<evidence type="ECO:0000256" key="3">
    <source>
        <dbReference type="ARBA" id="ARBA00022884"/>
    </source>
</evidence>
<dbReference type="RefSeq" id="WP_286337172.1">
    <property type="nucleotide sequence ID" value="NZ_AP027370.1"/>
</dbReference>
<evidence type="ECO:0000256" key="2">
    <source>
        <dbReference type="ARBA" id="ARBA00016109"/>
    </source>
</evidence>
<comment type="similarity">
    <text evidence="1">Belongs to the CRISPR-associated Csm4 family.</text>
</comment>
<sequence length="294" mass="33325">MQLYKAKIDPVSTLATSLRGDTLFGQICWAIHQLFGKERLEKLLEDYDENPFMVVSDAMAVGHLPKPHMPSSFLGEDPEEKKSNRKKRWLTREDLLKGNYSAAKNDEEAGFLQYDISTMHNSLNYKTFRTGKERFAPFGVIETVVGEREVYLLLDENRIGEEEALQTLVWVGHYGFGKDASTGKGRFEVSGFSSVNFDSKSKIYMTLAPIVLEGIESHKIYYEPFTRFGKHGFTRSKGNVFKKPVLMADTGCVLFFDTDEPKSYTGRGIRGVSTRYTDTVHQGYAIVVPIKEVL</sequence>
<dbReference type="InterPro" id="IPR005510">
    <property type="entry name" value="Csm4"/>
</dbReference>
<dbReference type="EMBL" id="AP027370">
    <property type="protein sequence ID" value="BDY11960.1"/>
    <property type="molecule type" value="Genomic_DNA"/>
</dbReference>
<organism evidence="5 6">
    <name type="scientific">Hydrogenimonas cancrithermarum</name>
    <dbReference type="NCBI Taxonomy" id="2993563"/>
    <lineage>
        <taxon>Bacteria</taxon>
        <taxon>Pseudomonadati</taxon>
        <taxon>Campylobacterota</taxon>
        <taxon>Epsilonproteobacteria</taxon>
        <taxon>Campylobacterales</taxon>
        <taxon>Hydrogenimonadaceae</taxon>
        <taxon>Hydrogenimonas</taxon>
    </lineage>
</organism>
<keyword evidence="3" id="KW-0694">RNA-binding</keyword>
<name>A0ABN6WS36_9BACT</name>
<dbReference type="Proteomes" id="UP001321445">
    <property type="component" value="Chromosome"/>
</dbReference>